<feature type="compositionally biased region" description="Polar residues" evidence="1">
    <location>
        <begin position="228"/>
        <end position="239"/>
    </location>
</feature>
<sequence length="255" mass="29026">MTTFNQQLGPLRSEITFTLHTQYATRLWNGRDLVKNDNGDVIISSILSIPSALSLLSQIQQDAEQDDPYADDYLLRFEQKVMRYRQEMQEMTWRMVNHYSEKIPENFQIERCANITPIQYPIFVNTQLGYQLLYLLADFDSLARTVMTASHIAILTKADASDWLDAGAKLLRKCFGVVENYKHAGITRKDAAENNARYQAAVKRMKYTLPPEILSGTVRANYAPIIKTPSQDSNASNNPAVELESVEVQVSPQKE</sequence>
<dbReference type="InterPro" id="IPR014996">
    <property type="entry name" value="AcaB"/>
</dbReference>
<dbReference type="AlphaFoldDB" id="A7TUJ7"/>
<evidence type="ECO:0000313" key="2">
    <source>
        <dbReference type="EMBL" id="ABU44872.1"/>
    </source>
</evidence>
<reference evidence="2" key="1">
    <citation type="journal article" date="2007" name="J. Med. Microbiol.">
        <title>Evidence that the cytolethal distending toxin locus was once part of a genomic island in the periodontal pathogen Aggregatibacter (Actinobacillus) actinomycetemcomitans strain Y4.</title>
        <authorList>
            <person name="Doungudomdacha S."/>
            <person name="Volgina A."/>
            <person name="DiRienzo J.M."/>
        </authorList>
    </citation>
    <scope>NUCLEOTIDE SEQUENCE</scope>
    <source>
        <strain evidence="2">Y4</strain>
    </source>
</reference>
<accession>A7TUJ7</accession>
<dbReference type="EMBL" id="EF196803">
    <property type="protein sequence ID" value="ABU44872.1"/>
    <property type="molecule type" value="Genomic_DNA"/>
</dbReference>
<name>A7TUJ7_AGGAC</name>
<dbReference type="NCBIfam" id="TIGR03761">
    <property type="entry name" value="ICE_PFL4669"/>
    <property type="match status" value="1"/>
</dbReference>
<proteinExistence type="predicted"/>
<evidence type="ECO:0008006" key="3">
    <source>
        <dbReference type="Google" id="ProtNLM"/>
    </source>
</evidence>
<evidence type="ECO:0000256" key="1">
    <source>
        <dbReference type="SAM" id="MobiDB-lite"/>
    </source>
</evidence>
<organism evidence="2">
    <name type="scientific">Aggregatibacter actinomycetemcomitans</name>
    <name type="common">Actinobacillus actinomycetemcomitans</name>
    <name type="synonym">Haemophilus actinomycetemcomitans</name>
    <dbReference type="NCBI Taxonomy" id="714"/>
    <lineage>
        <taxon>Bacteria</taxon>
        <taxon>Pseudomonadati</taxon>
        <taxon>Pseudomonadota</taxon>
        <taxon>Gammaproteobacteria</taxon>
        <taxon>Pasteurellales</taxon>
        <taxon>Pasteurellaceae</taxon>
        <taxon>Aggregatibacter</taxon>
    </lineage>
</organism>
<feature type="region of interest" description="Disordered" evidence="1">
    <location>
        <begin position="228"/>
        <end position="255"/>
    </location>
</feature>
<dbReference type="SMR" id="A7TUJ7"/>
<dbReference type="Pfam" id="PF08900">
    <property type="entry name" value="AcaB"/>
    <property type="match status" value="1"/>
</dbReference>
<protein>
    <recommendedName>
        <fullName evidence="3">TIGR03761 family integrating conjugative element protein</fullName>
    </recommendedName>
</protein>